<reference evidence="4" key="1">
    <citation type="submission" date="2017-09" db="EMBL/GenBank/DDBJ databases">
        <title>Depth-based differentiation of microbial function through sediment-hosted aquifers and enrichment of novel symbionts in the deep terrestrial subsurface.</title>
        <authorList>
            <person name="Probst A.J."/>
            <person name="Ladd B."/>
            <person name="Jarett J.K."/>
            <person name="Geller-Mcgrath D.E."/>
            <person name="Sieber C.M.K."/>
            <person name="Emerson J.B."/>
            <person name="Anantharaman K."/>
            <person name="Thomas B.C."/>
            <person name="Malmstrom R."/>
            <person name="Stieglmeier M."/>
            <person name="Klingl A."/>
            <person name="Woyke T."/>
            <person name="Ryan C.M."/>
            <person name="Banfield J.F."/>
        </authorList>
    </citation>
    <scope>NUCLEOTIDE SEQUENCE [LARGE SCALE GENOMIC DNA]</scope>
</reference>
<feature type="domain" description="RRM" evidence="2">
    <location>
        <begin position="3"/>
        <end position="81"/>
    </location>
</feature>
<comment type="caution">
    <text evidence="3">The sequence shown here is derived from an EMBL/GenBank/DDBJ whole genome shotgun (WGS) entry which is preliminary data.</text>
</comment>
<evidence type="ECO:0000259" key="2">
    <source>
        <dbReference type="PROSITE" id="PS50102"/>
    </source>
</evidence>
<evidence type="ECO:0000256" key="1">
    <source>
        <dbReference type="ARBA" id="ARBA00022884"/>
    </source>
</evidence>
<proteinExistence type="predicted"/>
<keyword evidence="1" id="KW-0694">RNA-binding</keyword>
<dbReference type="SMART" id="SM00360">
    <property type="entry name" value="RRM"/>
    <property type="match status" value="1"/>
</dbReference>
<protein>
    <submittedName>
        <fullName evidence="3">RNA-binding protein</fullName>
    </submittedName>
</protein>
<organism evidence="3 4">
    <name type="scientific">candidate division WWE3 bacterium CG_4_10_14_0_2_um_filter_41_14</name>
    <dbReference type="NCBI Taxonomy" id="1975072"/>
    <lineage>
        <taxon>Bacteria</taxon>
        <taxon>Katanobacteria</taxon>
    </lineage>
</organism>
<accession>A0A2M7THM5</accession>
<dbReference type="GO" id="GO:0003723">
    <property type="term" value="F:RNA binding"/>
    <property type="evidence" value="ECO:0007669"/>
    <property type="project" value="UniProtKB-KW"/>
</dbReference>
<dbReference type="SUPFAM" id="SSF54928">
    <property type="entry name" value="RNA-binding domain, RBD"/>
    <property type="match status" value="1"/>
</dbReference>
<evidence type="ECO:0000313" key="3">
    <source>
        <dbReference type="EMBL" id="PIZ45794.1"/>
    </source>
</evidence>
<dbReference type="InterPro" id="IPR035979">
    <property type="entry name" value="RBD_domain_sf"/>
</dbReference>
<dbReference type="Pfam" id="PF00076">
    <property type="entry name" value="RRM_1"/>
    <property type="match status" value="1"/>
</dbReference>
<dbReference type="InterPro" id="IPR000504">
    <property type="entry name" value="RRM_dom"/>
</dbReference>
<evidence type="ECO:0000313" key="4">
    <source>
        <dbReference type="Proteomes" id="UP000228920"/>
    </source>
</evidence>
<dbReference type="InterPro" id="IPR050886">
    <property type="entry name" value="RNA-binding_reg"/>
</dbReference>
<name>A0A2M7THM5_UNCKA</name>
<dbReference type="PANTHER" id="PTHR48024">
    <property type="entry name" value="GEO13361P1-RELATED"/>
    <property type="match status" value="1"/>
</dbReference>
<dbReference type="Gene3D" id="3.30.70.330">
    <property type="match status" value="1"/>
</dbReference>
<dbReference type="AlphaFoldDB" id="A0A2M7THM5"/>
<dbReference type="EMBL" id="PFNL01000122">
    <property type="protein sequence ID" value="PIZ45794.1"/>
    <property type="molecule type" value="Genomic_DNA"/>
</dbReference>
<dbReference type="PROSITE" id="PS50102">
    <property type="entry name" value="RRM"/>
    <property type="match status" value="1"/>
</dbReference>
<gene>
    <name evidence="3" type="ORF">COY32_04555</name>
</gene>
<dbReference type="Proteomes" id="UP000228920">
    <property type="component" value="Unassembled WGS sequence"/>
</dbReference>
<dbReference type="InterPro" id="IPR012677">
    <property type="entry name" value="Nucleotide-bd_a/b_plait_sf"/>
</dbReference>
<dbReference type="PANTHER" id="PTHR48024:SF56">
    <property type="entry name" value="HETEROGENEOUS NUCLEAR RIBONUCLEOPROTEIN A0"/>
    <property type="match status" value="1"/>
</dbReference>
<sequence length="84" mass="9226">MESKLYVGNLPYSVTDQSLAEMFAVVGEVVEAVVIKDRDSGRSKGFGFVTMSTPELAQQAISQLHDTDLEGRKLVVNIARPRVE</sequence>